<dbReference type="AlphaFoldDB" id="X1L7F2"/>
<accession>X1L7F2</accession>
<dbReference type="EMBL" id="BARV01002138">
    <property type="protein sequence ID" value="GAH90068.1"/>
    <property type="molecule type" value="Genomic_DNA"/>
</dbReference>
<gene>
    <name evidence="1" type="ORF">S06H3_05693</name>
</gene>
<reference evidence="1" key="1">
    <citation type="journal article" date="2014" name="Front. Microbiol.">
        <title>High frequency of phylogenetically diverse reductive dehalogenase-homologous genes in deep subseafloor sedimentary metagenomes.</title>
        <authorList>
            <person name="Kawai M."/>
            <person name="Futagami T."/>
            <person name="Toyoda A."/>
            <person name="Takaki Y."/>
            <person name="Nishi S."/>
            <person name="Hori S."/>
            <person name="Arai W."/>
            <person name="Tsubouchi T."/>
            <person name="Morono Y."/>
            <person name="Uchiyama I."/>
            <person name="Ito T."/>
            <person name="Fujiyama A."/>
            <person name="Inagaki F."/>
            <person name="Takami H."/>
        </authorList>
    </citation>
    <scope>NUCLEOTIDE SEQUENCE</scope>
    <source>
        <strain evidence="1">Expedition CK06-06</strain>
    </source>
</reference>
<protein>
    <submittedName>
        <fullName evidence="1">Uncharacterized protein</fullName>
    </submittedName>
</protein>
<name>X1L7F2_9ZZZZ</name>
<organism evidence="1">
    <name type="scientific">marine sediment metagenome</name>
    <dbReference type="NCBI Taxonomy" id="412755"/>
    <lineage>
        <taxon>unclassified sequences</taxon>
        <taxon>metagenomes</taxon>
        <taxon>ecological metagenomes</taxon>
    </lineage>
</organism>
<evidence type="ECO:0000313" key="1">
    <source>
        <dbReference type="EMBL" id="GAH90068.1"/>
    </source>
</evidence>
<proteinExistence type="predicted"/>
<sequence length="99" mass="11499">MIIEIWETRFPPSVDRNQVEDFVNNVWKPAGEKAGYKMIRWTWMHTGQPVEELVVIGELESLADVDKVWTIKEMQEAAAEWGRRFPNAEGGRTKILEVI</sequence>
<comment type="caution">
    <text evidence="1">The sequence shown here is derived from an EMBL/GenBank/DDBJ whole genome shotgun (WGS) entry which is preliminary data.</text>
</comment>